<sequence>MSSLSPVSSRRLARQAWLPALLLAVAGSVALLNLPAAQASPAERGAHRHGPAQLPQPEHAERMVDRLLMGVDDVTAQQRSQLVSIGREALRDLAGQREAAHKLRERQRQLLAQPTVDAAAIEQLRQQMLVQHEQMSRRSTQALVEASRVLNPGQRAQIARRLEARHEGLRGGPRGEGRGEGPRPERHGQAADRAAPLL</sequence>
<dbReference type="Gene3D" id="1.20.120.1490">
    <property type="match status" value="1"/>
</dbReference>
<dbReference type="Pfam" id="PF07813">
    <property type="entry name" value="LTXXQ"/>
    <property type="match status" value="1"/>
</dbReference>
<dbReference type="EMBL" id="JACIVI010000001">
    <property type="protein sequence ID" value="MBB1160460.1"/>
    <property type="molecule type" value="Genomic_DNA"/>
</dbReference>
<keyword evidence="3" id="KW-1185">Reference proteome</keyword>
<dbReference type="Proteomes" id="UP000586093">
    <property type="component" value="Unassembled WGS sequence"/>
</dbReference>
<feature type="compositionally biased region" description="Basic and acidic residues" evidence="1">
    <location>
        <begin position="160"/>
        <end position="190"/>
    </location>
</feature>
<protein>
    <submittedName>
        <fullName evidence="2">Periplasmic heavy metal sensor</fullName>
    </submittedName>
</protein>
<evidence type="ECO:0000313" key="3">
    <source>
        <dbReference type="Proteomes" id="UP000586093"/>
    </source>
</evidence>
<dbReference type="InterPro" id="IPR012899">
    <property type="entry name" value="LTXXQ"/>
</dbReference>
<accession>A0A839HM68</accession>
<evidence type="ECO:0000313" key="2">
    <source>
        <dbReference type="EMBL" id="MBB1160460.1"/>
    </source>
</evidence>
<feature type="region of interest" description="Disordered" evidence="1">
    <location>
        <begin position="160"/>
        <end position="198"/>
    </location>
</feature>
<reference evidence="2 3" key="1">
    <citation type="submission" date="2020-08" db="EMBL/GenBank/DDBJ databases">
        <title>Aquariorum lacteus gen. nov., sp. nov., a new member of the family Comamonadaceae, isolated from freshwater aquarium.</title>
        <authorList>
            <person name="Chun S.-J."/>
        </authorList>
    </citation>
    <scope>NUCLEOTIDE SEQUENCE [LARGE SCALE GENOMIC DNA]</scope>
    <source>
        <strain evidence="2 3">SJAQ100</strain>
    </source>
</reference>
<dbReference type="RefSeq" id="WP_182660436.1">
    <property type="nucleotide sequence ID" value="NZ_JACIVI010000001.1"/>
</dbReference>
<name>A0A839HM68_9BURK</name>
<proteinExistence type="predicted"/>
<organism evidence="2 3">
    <name type="scientific">Aquariibacter albus</name>
    <dbReference type="NCBI Taxonomy" id="2759899"/>
    <lineage>
        <taxon>Bacteria</taxon>
        <taxon>Pseudomonadati</taxon>
        <taxon>Pseudomonadota</taxon>
        <taxon>Betaproteobacteria</taxon>
        <taxon>Burkholderiales</taxon>
        <taxon>Sphaerotilaceae</taxon>
        <taxon>Aquariibacter</taxon>
    </lineage>
</organism>
<dbReference type="AlphaFoldDB" id="A0A839HM68"/>
<evidence type="ECO:0000256" key="1">
    <source>
        <dbReference type="SAM" id="MobiDB-lite"/>
    </source>
</evidence>
<gene>
    <name evidence="2" type="ORF">H4F90_00495</name>
</gene>
<comment type="caution">
    <text evidence="2">The sequence shown here is derived from an EMBL/GenBank/DDBJ whole genome shotgun (WGS) entry which is preliminary data.</text>
</comment>